<protein>
    <submittedName>
        <fullName evidence="1">Uncharacterized protein</fullName>
    </submittedName>
</protein>
<organism evidence="1 2">
    <name type="scientific">Actinoalloteichus fjordicus</name>
    <dbReference type="NCBI Taxonomy" id="1612552"/>
    <lineage>
        <taxon>Bacteria</taxon>
        <taxon>Bacillati</taxon>
        <taxon>Actinomycetota</taxon>
        <taxon>Actinomycetes</taxon>
        <taxon>Pseudonocardiales</taxon>
        <taxon>Pseudonocardiaceae</taxon>
        <taxon>Actinoalloteichus</taxon>
    </lineage>
</organism>
<gene>
    <name evidence="1" type="ORF">UA74_16305</name>
</gene>
<name>A0AAC9PSS5_9PSEU</name>
<evidence type="ECO:0000313" key="1">
    <source>
        <dbReference type="EMBL" id="APU15307.1"/>
    </source>
</evidence>
<proteinExistence type="predicted"/>
<dbReference type="Proteomes" id="UP000185511">
    <property type="component" value="Chromosome"/>
</dbReference>
<accession>A0AAC9PSS5</accession>
<dbReference type="EMBL" id="CP016076">
    <property type="protein sequence ID" value="APU15307.1"/>
    <property type="molecule type" value="Genomic_DNA"/>
</dbReference>
<dbReference type="AlphaFoldDB" id="A0AAC9PSS5"/>
<evidence type="ECO:0000313" key="2">
    <source>
        <dbReference type="Proteomes" id="UP000185511"/>
    </source>
</evidence>
<dbReference type="KEGG" id="acad:UA74_16305"/>
<keyword evidence="2" id="KW-1185">Reference proteome</keyword>
<reference evidence="2" key="1">
    <citation type="submission" date="2016-06" db="EMBL/GenBank/DDBJ databases">
        <title>Complete genome sequence of Actinoalloteichus fjordicus DSM 46855 (=ADI127-17), type strain of the new species Actinoalloteichus fjordicus.</title>
        <authorList>
            <person name="Ruckert C."/>
            <person name="Nouioui I."/>
            <person name="Willmese J."/>
            <person name="van Wezel G."/>
            <person name="Klenk H.-P."/>
            <person name="Kalinowski J."/>
            <person name="Zotchev S.B."/>
        </authorList>
    </citation>
    <scope>NUCLEOTIDE SEQUENCE [LARGE SCALE GENOMIC DNA]</scope>
    <source>
        <strain evidence="2">ADI127-7</strain>
    </source>
</reference>
<sequence>MSEPHAGFPTGFDHRFLGLLAGTDKAFFGLDVLRGLVDGINDHRREHDTDKPFRTLGPALLGAFLWLDDNELIQSIANYSAACVVVSKQQAATGKRSDKQRRTFDKLRAVCDNGNGFPTRACPELTDLAPGHNGRPVVVGPHDAPFEIDVPVFRSIGPRRVGNHLVPILHTKMVLLGHLWWHDEGADGHVEDVIGFTPQKLWLASANGTTSSRRNLEFGLWLTDPDLLEATRAFLTCVIRHSEDIDPSSDLFDPEFDSVEFDDEAMAEAAAELAGDDLADHDYRYP</sequence>